<evidence type="ECO:0000313" key="4">
    <source>
        <dbReference type="Proteomes" id="UP000284779"/>
    </source>
</evidence>
<dbReference type="GO" id="GO:0005524">
    <property type="term" value="F:ATP binding"/>
    <property type="evidence" value="ECO:0007669"/>
    <property type="project" value="UniProtKB-KW"/>
</dbReference>
<feature type="transmembrane region" description="Helical" evidence="1">
    <location>
        <begin position="84"/>
        <end position="110"/>
    </location>
</feature>
<sequence length="428" mass="48659">MTALYWVVDCLATLVECIGCCAFTGIFVEKKNVKKRILVDSTFFSIFIIMMNKISLFSSLNGVMSIVILASLQAAVYKRKIKTLILSTVIFSIIDMAIDFTVVQMGAIVFSINTGEVLLNYGIERIFCTIMSKTILLIVVYLMHEYNRNKTQISGRHLGICGLIACILVALDYYIAENSMMAVNDKMRMFLGIYFISSIVIILLVFSLVLKLGENYHQKNEISLLELQNEMMIRTEKNTEQVFNMWRGSIHDYKHKIFAIRHWLEEGNVDNVKEFVEYECENLTQKMFYVQTGNSAVDSIINTKQKIAEDKGIIFSSNISLPAEYAVSDMDMVCVLGNLIDNAIEACEKQTSKYIEVDINEVKKMILIKIVNSYNGEKIDTSVTSKKEKTMHGIGIKNVKKIVAKYKGAYDMECEDDEVVTTVTMLYK</sequence>
<comment type="caution">
    <text evidence="3">The sequence shown here is derived from an EMBL/GenBank/DDBJ whole genome shotgun (WGS) entry which is preliminary data.</text>
</comment>
<evidence type="ECO:0000256" key="1">
    <source>
        <dbReference type="SAM" id="Phobius"/>
    </source>
</evidence>
<dbReference type="CDD" id="cd16935">
    <property type="entry name" value="HATPase_AgrC-ComD-like"/>
    <property type="match status" value="1"/>
</dbReference>
<keyword evidence="3" id="KW-0067">ATP-binding</keyword>
<keyword evidence="1" id="KW-0812">Transmembrane</keyword>
<dbReference type="Gene3D" id="3.30.565.10">
    <property type="entry name" value="Histidine kinase-like ATPase, C-terminal domain"/>
    <property type="match status" value="1"/>
</dbReference>
<feature type="transmembrane region" description="Helical" evidence="1">
    <location>
        <begin position="6"/>
        <end position="28"/>
    </location>
</feature>
<dbReference type="RefSeq" id="WP_117969327.1">
    <property type="nucleotide sequence ID" value="NZ_CAUBDO010000008.1"/>
</dbReference>
<reference evidence="3 4" key="1">
    <citation type="submission" date="2018-08" db="EMBL/GenBank/DDBJ databases">
        <title>A genome reference for cultivated species of the human gut microbiota.</title>
        <authorList>
            <person name="Zou Y."/>
            <person name="Xue W."/>
            <person name="Luo G."/>
        </authorList>
    </citation>
    <scope>NUCLEOTIDE SEQUENCE [LARGE SCALE GENOMIC DNA]</scope>
    <source>
        <strain evidence="3 4">AM44-11BH</strain>
    </source>
</reference>
<protein>
    <submittedName>
        <fullName evidence="3">ATP-binding protein</fullName>
    </submittedName>
</protein>
<dbReference type="Pfam" id="PF14501">
    <property type="entry name" value="HATPase_c_5"/>
    <property type="match status" value="1"/>
</dbReference>
<organism evidence="3 4">
    <name type="scientific">Eubacterium ventriosum</name>
    <dbReference type="NCBI Taxonomy" id="39496"/>
    <lineage>
        <taxon>Bacteria</taxon>
        <taxon>Bacillati</taxon>
        <taxon>Bacillota</taxon>
        <taxon>Clostridia</taxon>
        <taxon>Eubacteriales</taxon>
        <taxon>Eubacteriaceae</taxon>
        <taxon>Eubacterium</taxon>
    </lineage>
</organism>
<keyword evidence="3" id="KW-0547">Nucleotide-binding</keyword>
<gene>
    <name evidence="3" type="ORF">DW944_01360</name>
</gene>
<feature type="transmembrane region" description="Helical" evidence="1">
    <location>
        <begin position="155"/>
        <end position="176"/>
    </location>
</feature>
<feature type="transmembrane region" description="Helical" evidence="1">
    <location>
        <begin position="122"/>
        <end position="143"/>
    </location>
</feature>
<evidence type="ECO:0000313" key="3">
    <source>
        <dbReference type="EMBL" id="RHA20844.1"/>
    </source>
</evidence>
<accession>A0A413RDN1</accession>
<name>A0A413RDN1_9FIRM</name>
<dbReference type="SUPFAM" id="SSF55874">
    <property type="entry name" value="ATPase domain of HSP90 chaperone/DNA topoisomerase II/histidine kinase"/>
    <property type="match status" value="1"/>
</dbReference>
<evidence type="ECO:0000259" key="2">
    <source>
        <dbReference type="Pfam" id="PF14501"/>
    </source>
</evidence>
<dbReference type="PANTHER" id="PTHR40448">
    <property type="entry name" value="TWO-COMPONENT SENSOR HISTIDINE KINASE"/>
    <property type="match status" value="1"/>
</dbReference>
<dbReference type="Proteomes" id="UP000284779">
    <property type="component" value="Unassembled WGS sequence"/>
</dbReference>
<keyword evidence="1" id="KW-1133">Transmembrane helix</keyword>
<feature type="domain" description="Sensor histidine kinase NatK-like C-terminal" evidence="2">
    <location>
        <begin position="330"/>
        <end position="424"/>
    </location>
</feature>
<keyword evidence="4" id="KW-1185">Reference proteome</keyword>
<dbReference type="PANTHER" id="PTHR40448:SF1">
    <property type="entry name" value="TWO-COMPONENT SENSOR HISTIDINE KINASE"/>
    <property type="match status" value="1"/>
</dbReference>
<dbReference type="InterPro" id="IPR032834">
    <property type="entry name" value="NatK-like_C"/>
</dbReference>
<proteinExistence type="predicted"/>
<dbReference type="InterPro" id="IPR036890">
    <property type="entry name" value="HATPase_C_sf"/>
</dbReference>
<dbReference type="GO" id="GO:0042802">
    <property type="term" value="F:identical protein binding"/>
    <property type="evidence" value="ECO:0007669"/>
    <property type="project" value="TreeGrafter"/>
</dbReference>
<dbReference type="AlphaFoldDB" id="A0A413RDN1"/>
<dbReference type="EMBL" id="QSFD01000001">
    <property type="protein sequence ID" value="RHA20844.1"/>
    <property type="molecule type" value="Genomic_DNA"/>
</dbReference>
<feature type="transmembrane region" description="Helical" evidence="1">
    <location>
        <begin position="188"/>
        <end position="210"/>
    </location>
</feature>
<keyword evidence="1" id="KW-0472">Membrane</keyword>